<dbReference type="InterPro" id="IPR051309">
    <property type="entry name" value="ABCF_ATPase"/>
</dbReference>
<dbReference type="Pfam" id="PF00005">
    <property type="entry name" value="ABC_tran"/>
    <property type="match status" value="2"/>
</dbReference>
<organism evidence="12">
    <name type="scientific">hydrothermal vent metagenome</name>
    <dbReference type="NCBI Taxonomy" id="652676"/>
    <lineage>
        <taxon>unclassified sequences</taxon>
        <taxon>metagenomes</taxon>
        <taxon>ecological metagenomes</taxon>
    </lineage>
</organism>
<sequence>MAQCCYHGVFSREANIFMVLVRLLQVELAFGDHVLLNKVDLDIHSGERVCIVGRNGEGKSTLLKVLTREISPDDGRVQHRDMLRTATLQQELPKAEDIAVYDVVAQGLGDVGKVIAEYHEEIAKGMDTNMNRLERLQTEIEANDGWRLQQRVDAIIQKLNLPEEARFNELSGGWQRRVMLARALVTEPDVLILDEPTNHMDVPTIEWLEEQLKQFNGALVFISHDRAFVQALATRIIDLDRGHIYSWDGDYRSFIEYREKRLEEEETQNALFDKRLAEEEKWIRQGVKARRTRNEGRVLRLKEMRNERSARRNQVGTANISMSAAESSGKQVFEIDDISYAWKDIQQVNHFSSKVIRGDRIGLVGPNGVGKSTLLKLLLGNLQPQSGSIRLGTKLEVSYFDQSRHQLDGDRSIADNVSDGRDQVEVNGQSRHIIGYLGDFLFSGARARTPVKALSGGERNRVLLAKLFLKPCNLLVMDEPTNDLDVETLELLEERLLEYQGTLLLVSHDRAFLDSVVTHLWVFGENGQIEEHVGGYSDWQNWLKTQPAEEQNKAAKHAASAKPDPKKTESVSAPQAATERKKLSYKLQRELDNLPQDIAKAEAKRDELAAQSSAADFYNGDPETIQKTLAALVDAEAAIEALEERWLELEAMTE</sequence>
<evidence type="ECO:0000256" key="2">
    <source>
        <dbReference type="ARBA" id="ARBA00022737"/>
    </source>
</evidence>
<dbReference type="AlphaFoldDB" id="A0A161KBX8"/>
<dbReference type="InterPro" id="IPR043686">
    <property type="entry name" value="Uup"/>
</dbReference>
<evidence type="ECO:0000256" key="10">
    <source>
        <dbReference type="SAM" id="MobiDB-lite"/>
    </source>
</evidence>
<evidence type="ECO:0000256" key="8">
    <source>
        <dbReference type="ARBA" id="ARBA00023204"/>
    </source>
</evidence>
<evidence type="ECO:0000256" key="5">
    <source>
        <dbReference type="ARBA" id="ARBA00022801"/>
    </source>
</evidence>
<evidence type="ECO:0000256" key="3">
    <source>
        <dbReference type="ARBA" id="ARBA00022741"/>
    </source>
</evidence>
<dbReference type="PANTHER" id="PTHR42855">
    <property type="entry name" value="ABC TRANSPORTER ATP-BINDING SUBUNIT"/>
    <property type="match status" value="1"/>
</dbReference>
<gene>
    <name evidence="12" type="ORF">MGWOODY_Tha791</name>
</gene>
<keyword evidence="6" id="KW-0067">ATP-binding</keyword>
<keyword evidence="8" id="KW-0234">DNA repair</keyword>
<dbReference type="InterPro" id="IPR037118">
    <property type="entry name" value="Val-tRNA_synth_C_sf"/>
</dbReference>
<keyword evidence="2" id="KW-0677">Repeat</keyword>
<evidence type="ECO:0000259" key="11">
    <source>
        <dbReference type="PROSITE" id="PS50893"/>
    </source>
</evidence>
<dbReference type="GO" id="GO:0006281">
    <property type="term" value="P:DNA repair"/>
    <property type="evidence" value="ECO:0007669"/>
    <property type="project" value="UniProtKB-KW"/>
</dbReference>
<dbReference type="FunFam" id="3.40.50.300:FF:000011">
    <property type="entry name" value="Putative ABC transporter ATP-binding component"/>
    <property type="match status" value="1"/>
</dbReference>
<dbReference type="InterPro" id="IPR017871">
    <property type="entry name" value="ABC_transporter-like_CS"/>
</dbReference>
<protein>
    <submittedName>
        <fullName evidence="12">COG0488: ATPase components of ABC transporters with duplicated ATPase domains</fullName>
    </submittedName>
</protein>
<keyword evidence="4" id="KW-0227">DNA damage</keyword>
<dbReference type="FunFam" id="3.40.50.300:FF:000309">
    <property type="entry name" value="ABC transporter ATP-binding protein"/>
    <property type="match status" value="1"/>
</dbReference>
<keyword evidence="9" id="KW-0175">Coiled coil</keyword>
<feature type="region of interest" description="Disordered" evidence="10">
    <location>
        <begin position="548"/>
        <end position="580"/>
    </location>
</feature>
<dbReference type="EMBL" id="CZQC01000036">
    <property type="protein sequence ID" value="CUS41232.1"/>
    <property type="molecule type" value="Genomic_DNA"/>
</dbReference>
<evidence type="ECO:0000256" key="9">
    <source>
        <dbReference type="SAM" id="Coils"/>
    </source>
</evidence>
<keyword evidence="1" id="KW-0963">Cytoplasm</keyword>
<dbReference type="GO" id="GO:0003677">
    <property type="term" value="F:DNA binding"/>
    <property type="evidence" value="ECO:0007669"/>
    <property type="project" value="UniProtKB-KW"/>
</dbReference>
<feature type="domain" description="ABC transporter" evidence="11">
    <location>
        <begin position="333"/>
        <end position="551"/>
    </location>
</feature>
<dbReference type="CDD" id="cd03221">
    <property type="entry name" value="ABCF_EF-3"/>
    <property type="match status" value="2"/>
</dbReference>
<dbReference type="SMART" id="SM00382">
    <property type="entry name" value="AAA"/>
    <property type="match status" value="2"/>
</dbReference>
<evidence type="ECO:0000256" key="7">
    <source>
        <dbReference type="ARBA" id="ARBA00023125"/>
    </source>
</evidence>
<dbReference type="GO" id="GO:0005524">
    <property type="term" value="F:ATP binding"/>
    <property type="evidence" value="ECO:0007669"/>
    <property type="project" value="UniProtKB-KW"/>
</dbReference>
<keyword evidence="3" id="KW-0547">Nucleotide-binding</keyword>
<feature type="coiled-coil region" evidence="9">
    <location>
        <begin position="591"/>
        <end position="652"/>
    </location>
</feature>
<dbReference type="PANTHER" id="PTHR42855:SF1">
    <property type="entry name" value="ABC TRANSPORTER DOMAIN-CONTAINING PROTEIN"/>
    <property type="match status" value="1"/>
</dbReference>
<dbReference type="Gene3D" id="3.40.50.300">
    <property type="entry name" value="P-loop containing nucleotide triphosphate hydrolases"/>
    <property type="match status" value="2"/>
</dbReference>
<dbReference type="Pfam" id="PF16326">
    <property type="entry name" value="ABC_tran_CTD"/>
    <property type="match status" value="1"/>
</dbReference>
<dbReference type="InterPro" id="IPR003593">
    <property type="entry name" value="AAA+_ATPase"/>
</dbReference>
<accession>A0A161KBX8</accession>
<dbReference type="InterPro" id="IPR032781">
    <property type="entry name" value="ABC_tran_Xtn"/>
</dbReference>
<evidence type="ECO:0000256" key="1">
    <source>
        <dbReference type="ARBA" id="ARBA00022490"/>
    </source>
</evidence>
<dbReference type="SUPFAM" id="SSF52540">
    <property type="entry name" value="P-loop containing nucleoside triphosphate hydrolases"/>
    <property type="match status" value="2"/>
</dbReference>
<dbReference type="InterPro" id="IPR027417">
    <property type="entry name" value="P-loop_NTPase"/>
</dbReference>
<proteinExistence type="inferred from homology"/>
<evidence type="ECO:0000313" key="12">
    <source>
        <dbReference type="EMBL" id="CUS41232.1"/>
    </source>
</evidence>
<evidence type="ECO:0000256" key="6">
    <source>
        <dbReference type="ARBA" id="ARBA00022840"/>
    </source>
</evidence>
<reference evidence="12" key="1">
    <citation type="submission" date="2015-10" db="EMBL/GenBank/DDBJ databases">
        <authorList>
            <person name="Gilbert D.G."/>
        </authorList>
    </citation>
    <scope>NUCLEOTIDE SEQUENCE</scope>
</reference>
<evidence type="ECO:0000256" key="4">
    <source>
        <dbReference type="ARBA" id="ARBA00022763"/>
    </source>
</evidence>
<dbReference type="Gene3D" id="1.10.287.380">
    <property type="entry name" value="Valyl-tRNA synthetase, C-terminal domain"/>
    <property type="match status" value="1"/>
</dbReference>
<dbReference type="PROSITE" id="PS50893">
    <property type="entry name" value="ABC_TRANSPORTER_2"/>
    <property type="match status" value="2"/>
</dbReference>
<dbReference type="GO" id="GO:0016887">
    <property type="term" value="F:ATP hydrolysis activity"/>
    <property type="evidence" value="ECO:0007669"/>
    <property type="project" value="InterPro"/>
</dbReference>
<keyword evidence="5" id="KW-0378">Hydrolase</keyword>
<dbReference type="PROSITE" id="PS00211">
    <property type="entry name" value="ABC_TRANSPORTER_1"/>
    <property type="match status" value="2"/>
</dbReference>
<keyword evidence="7" id="KW-0238">DNA-binding</keyword>
<dbReference type="Pfam" id="PF12848">
    <property type="entry name" value="ABC_tran_Xtn"/>
    <property type="match status" value="1"/>
</dbReference>
<dbReference type="InterPro" id="IPR003439">
    <property type="entry name" value="ABC_transporter-like_ATP-bd"/>
</dbReference>
<name>A0A161KBX8_9ZZZZ</name>
<dbReference type="InterPro" id="IPR032524">
    <property type="entry name" value="ABC_tran_C"/>
</dbReference>
<feature type="domain" description="ABC transporter" evidence="11">
    <location>
        <begin position="21"/>
        <end position="266"/>
    </location>
</feature>
<dbReference type="HAMAP" id="MF_00848">
    <property type="entry name" value="Uup"/>
    <property type="match status" value="1"/>
</dbReference>